<feature type="binding site" evidence="9">
    <location>
        <position position="220"/>
    </location>
    <ligand>
        <name>[4Fe-4S] cluster</name>
        <dbReference type="ChEBI" id="CHEBI:49883"/>
    </ligand>
</feature>
<organism evidence="11 12">
    <name type="scientific">Nitzschia inconspicua</name>
    <dbReference type="NCBI Taxonomy" id="303405"/>
    <lineage>
        <taxon>Eukaryota</taxon>
        <taxon>Sar</taxon>
        <taxon>Stramenopiles</taxon>
        <taxon>Ochrophyta</taxon>
        <taxon>Bacillariophyta</taxon>
        <taxon>Bacillariophyceae</taxon>
        <taxon>Bacillariophycidae</taxon>
        <taxon>Bacillariales</taxon>
        <taxon>Bacillariaceae</taxon>
        <taxon>Nitzschia</taxon>
    </lineage>
</organism>
<comment type="domain">
    <text evidence="9">The twin Cx2C motifs are involved in the recognition by the mitochondrial MIA40-ERV1 disulfide relay system. The formation of 2 disulfide bonds in the Cx2C motifs through dithiol/disulfide exchange reactions effectively traps the protein in the mitochondrial intermembrane space.</text>
</comment>
<dbReference type="GO" id="GO:0051537">
    <property type="term" value="F:2 iron, 2 sulfur cluster binding"/>
    <property type="evidence" value="ECO:0007669"/>
    <property type="project" value="UniProtKB-UniRule"/>
</dbReference>
<keyword evidence="7 9" id="KW-0411">Iron-sulfur</keyword>
<comment type="domain">
    <text evidence="9">The N-terminal domain has structural similarity with S-adenosyl-L-methionine-dependent methyltransferases, but does not bind S-adenosyl-L-methionine. It is required for correct assembly of the 2 Fe-S clusters.</text>
</comment>
<evidence type="ECO:0000313" key="12">
    <source>
        <dbReference type="Proteomes" id="UP000693970"/>
    </source>
</evidence>
<dbReference type="PANTHER" id="PTHR13273">
    <property type="entry name" value="ANAMORSIN"/>
    <property type="match status" value="1"/>
</dbReference>
<dbReference type="GO" id="GO:0005758">
    <property type="term" value="C:mitochondrial intermembrane space"/>
    <property type="evidence" value="ECO:0007669"/>
    <property type="project" value="UniProtKB-SubCell"/>
</dbReference>
<feature type="binding site" evidence="9">
    <location>
        <position position="217"/>
    </location>
    <ligand>
        <name>[4Fe-4S] cluster</name>
        <dbReference type="ChEBI" id="CHEBI:49883"/>
    </ligand>
</feature>
<evidence type="ECO:0000313" key="11">
    <source>
        <dbReference type="EMBL" id="KAG7373183.1"/>
    </source>
</evidence>
<keyword evidence="12" id="KW-1185">Reference proteome</keyword>
<keyword evidence="8 9" id="KW-0496">Mitochondrion</keyword>
<keyword evidence="9" id="KW-0001">2Fe-2S</keyword>
<feature type="binding site" evidence="9">
    <location>
        <position position="192"/>
    </location>
    <ligand>
        <name>[2Fe-2S] cluster</name>
        <dbReference type="ChEBI" id="CHEBI:190135"/>
    </ligand>
</feature>
<feature type="binding site" evidence="9">
    <location>
        <position position="195"/>
    </location>
    <ligand>
        <name>[2Fe-2S] cluster</name>
        <dbReference type="ChEBI" id="CHEBI:190135"/>
    </ligand>
</feature>
<comment type="function">
    <text evidence="9">Component of the cytosolic iron-sulfur (Fe-S) protein assembly (CIA) machinery. Required for the maturation of extramitochondrial Fe-S proteins. Part of an electron transfer chain functioning in an early step of cytosolic Fe-S biogenesis, facilitating the de novo assembly of a [4Fe-4S] cluster on the cytosolic Fe-S scaffold complex. Electrons are transferred from NADPH via a FAD- and FMN-containing diflavin oxidoreductase. Together with the diflavin oxidoreductase, also required for the assembly of the diferric tyrosyl radical cofactor of ribonucleotide reductase (RNR), probably by providing electrons for reduction during radical cofactor maturation in the catalytic small subunit.</text>
</comment>
<dbReference type="GO" id="GO:0051539">
    <property type="term" value="F:4 iron, 4 sulfur cluster binding"/>
    <property type="evidence" value="ECO:0007669"/>
    <property type="project" value="UniProtKB-KW"/>
</dbReference>
<evidence type="ECO:0000256" key="5">
    <source>
        <dbReference type="ARBA" id="ARBA00022723"/>
    </source>
</evidence>
<reference evidence="11" key="1">
    <citation type="journal article" date="2021" name="Sci. Rep.">
        <title>Diploid genomic architecture of Nitzschia inconspicua, an elite biomass production diatom.</title>
        <authorList>
            <person name="Oliver A."/>
            <person name="Podell S."/>
            <person name="Pinowska A."/>
            <person name="Traller J.C."/>
            <person name="Smith S.R."/>
            <person name="McClure R."/>
            <person name="Beliaev A."/>
            <person name="Bohutskyi P."/>
            <person name="Hill E.A."/>
            <person name="Rabines A."/>
            <person name="Zheng H."/>
            <person name="Allen L.Z."/>
            <person name="Kuo A."/>
            <person name="Grigoriev I.V."/>
            <person name="Allen A.E."/>
            <person name="Hazlebeck D."/>
            <person name="Allen E.E."/>
        </authorList>
    </citation>
    <scope>NUCLEOTIDE SEQUENCE</scope>
    <source>
        <strain evidence="11">Hildebrandi</strain>
    </source>
</reference>
<dbReference type="GO" id="GO:0046872">
    <property type="term" value="F:metal ion binding"/>
    <property type="evidence" value="ECO:0007669"/>
    <property type="project" value="UniProtKB-KW"/>
</dbReference>
<dbReference type="HAMAP" id="MF_03115">
    <property type="entry name" value="Anamorsin"/>
    <property type="match status" value="1"/>
</dbReference>
<proteinExistence type="inferred from homology"/>
<comment type="caution">
    <text evidence="9">Lacks conserved residue(s) required for the propagation of feature annotation.</text>
</comment>
<dbReference type="GO" id="GO:0016226">
    <property type="term" value="P:iron-sulfur cluster assembly"/>
    <property type="evidence" value="ECO:0007669"/>
    <property type="project" value="UniProtKB-UniRule"/>
</dbReference>
<comment type="subunit">
    <text evidence="9">Monomer.</text>
</comment>
<comment type="domain">
    <text evidence="9">The C-terminal domain binds 2 Fe-S clusters but is otherwise mostly in an intrinsically disordered conformation.</text>
</comment>
<evidence type="ECO:0000256" key="6">
    <source>
        <dbReference type="ARBA" id="ARBA00023004"/>
    </source>
</evidence>
<feature type="binding site" evidence="9">
    <location>
        <position position="231"/>
    </location>
    <ligand>
        <name>[4Fe-4S] cluster</name>
        <dbReference type="ChEBI" id="CHEBI:49883"/>
    </ligand>
</feature>
<evidence type="ECO:0000256" key="3">
    <source>
        <dbReference type="ARBA" id="ARBA00022485"/>
    </source>
</evidence>
<dbReference type="OrthoDB" id="311633at2759"/>
<keyword evidence="3 9" id="KW-0004">4Fe-4S</keyword>
<evidence type="ECO:0000256" key="4">
    <source>
        <dbReference type="ARBA" id="ARBA00022490"/>
    </source>
</evidence>
<feature type="binding site" evidence="9">
    <location>
        <position position="228"/>
    </location>
    <ligand>
        <name>[4Fe-4S] cluster</name>
        <dbReference type="ChEBI" id="CHEBI:49883"/>
    </ligand>
</feature>
<feature type="domain" description="Anamorsin C-terminal" evidence="10">
    <location>
        <begin position="212"/>
        <end position="244"/>
    </location>
</feature>
<feature type="short sequence motif" description="Cx2C motif 1" evidence="9">
    <location>
        <begin position="217"/>
        <end position="220"/>
    </location>
</feature>
<feature type="short sequence motif" description="Cx2C motif 2" evidence="9">
    <location>
        <begin position="228"/>
        <end position="231"/>
    </location>
</feature>
<dbReference type="PANTHER" id="PTHR13273:SF14">
    <property type="entry name" value="ANAMORSIN"/>
    <property type="match status" value="1"/>
</dbReference>
<comment type="subcellular location">
    <subcellularLocation>
        <location evidence="9">Cytoplasm</location>
    </subcellularLocation>
    <subcellularLocation>
        <location evidence="9">Mitochondrion intermembrane space</location>
    </subcellularLocation>
</comment>
<keyword evidence="5 9" id="KW-0479">Metal-binding</keyword>
<evidence type="ECO:0000259" key="10">
    <source>
        <dbReference type="Pfam" id="PF05093"/>
    </source>
</evidence>
<dbReference type="Proteomes" id="UP000693970">
    <property type="component" value="Unassembled WGS sequence"/>
</dbReference>
<reference evidence="11" key="2">
    <citation type="submission" date="2021-04" db="EMBL/GenBank/DDBJ databases">
        <authorList>
            <person name="Podell S."/>
        </authorList>
    </citation>
    <scope>NUCLEOTIDE SEQUENCE</scope>
    <source>
        <strain evidence="11">Hildebrandi</strain>
    </source>
</reference>
<accession>A0A9K3Q6V2</accession>
<keyword evidence="6 9" id="KW-0408">Iron</keyword>
<name>A0A9K3Q6V2_9STRA</name>
<protein>
    <recommendedName>
        <fullName evidence="9">Anamorsin homolog</fullName>
    </recommendedName>
    <alternativeName>
        <fullName evidence="9">Fe-S cluster assembly protein DRE2 homolog</fullName>
    </alternativeName>
</protein>
<keyword evidence="4 9" id="KW-0963">Cytoplasm</keyword>
<evidence type="ECO:0000256" key="1">
    <source>
        <dbReference type="ARBA" id="ARBA00001966"/>
    </source>
</evidence>
<evidence type="ECO:0000256" key="9">
    <source>
        <dbReference type="HAMAP-Rule" id="MF_03115"/>
    </source>
</evidence>
<dbReference type="AlphaFoldDB" id="A0A9K3Q6V2"/>
<evidence type="ECO:0000256" key="8">
    <source>
        <dbReference type="ARBA" id="ARBA00023128"/>
    </source>
</evidence>
<dbReference type="GO" id="GO:0009055">
    <property type="term" value="F:electron transfer activity"/>
    <property type="evidence" value="ECO:0007669"/>
    <property type="project" value="UniProtKB-UniRule"/>
</dbReference>
<evidence type="ECO:0000256" key="2">
    <source>
        <dbReference type="ARBA" id="ARBA00008169"/>
    </source>
</evidence>
<dbReference type="InterPro" id="IPR046408">
    <property type="entry name" value="CIAPIN1"/>
</dbReference>
<comment type="cofactor">
    <cofactor evidence="1 9">
        <name>[4Fe-4S] cluster</name>
        <dbReference type="ChEBI" id="CHEBI:49883"/>
    </cofactor>
</comment>
<sequence length="254" mass="26536">MTAGSSLCLQLGSATTTDASSYSQVLSAKTTEELSMIKSLLLSMSIDKLDIVVESSELDTLYNPMELSNWVPSLKVDALVSVRVVNTAAVDVDLQPITTSFLLAGLSSVSERKESGGSRVLVASRKAAPVMSAAPLKKTTNVVTLNIGETGDDEDMIDEDGLLDENTLLAPPPAMNTQATANADDCSGRAPCDNCTCGRADSSASGRAPQQAPSSSCGKCHLGDAFRCASCPYLGKPAFKAGEEHLVLQLTDDL</sequence>
<feature type="binding site" evidence="9">
    <location>
        <position position="197"/>
    </location>
    <ligand>
        <name>[2Fe-2S] cluster</name>
        <dbReference type="ChEBI" id="CHEBI:190135"/>
    </ligand>
</feature>
<comment type="cofactor">
    <cofactor evidence="9">
        <name>[2Fe-2S] cluster</name>
        <dbReference type="ChEBI" id="CHEBI:190135"/>
    </cofactor>
</comment>
<feature type="region of interest" description="Fe-S binding site B" evidence="9">
    <location>
        <begin position="217"/>
        <end position="231"/>
    </location>
</feature>
<feature type="binding site" evidence="9">
    <location>
        <position position="186"/>
    </location>
    <ligand>
        <name>[2Fe-2S] cluster</name>
        <dbReference type="ChEBI" id="CHEBI:190135"/>
    </ligand>
</feature>
<evidence type="ECO:0000256" key="7">
    <source>
        <dbReference type="ARBA" id="ARBA00023014"/>
    </source>
</evidence>
<comment type="similarity">
    <text evidence="2 9">Belongs to the anamorsin family.</text>
</comment>
<gene>
    <name evidence="11" type="ORF">IV203_033907</name>
</gene>
<dbReference type="InterPro" id="IPR007785">
    <property type="entry name" value="Anamorsin"/>
</dbReference>
<dbReference type="Pfam" id="PF05093">
    <property type="entry name" value="CIAPIN1"/>
    <property type="match status" value="1"/>
</dbReference>
<comment type="caution">
    <text evidence="11">The sequence shown here is derived from an EMBL/GenBank/DDBJ whole genome shotgun (WGS) entry which is preliminary data.</text>
</comment>
<dbReference type="EMBL" id="JAGRRH010000002">
    <property type="protein sequence ID" value="KAG7373183.1"/>
    <property type="molecule type" value="Genomic_DNA"/>
</dbReference>